<evidence type="ECO:0000256" key="1">
    <source>
        <dbReference type="SAM" id="MobiDB-lite"/>
    </source>
</evidence>
<comment type="caution">
    <text evidence="2">The sequence shown here is derived from an EMBL/GenBank/DDBJ whole genome shotgun (WGS) entry which is preliminary data.</text>
</comment>
<dbReference type="EMBL" id="JBBXMP010000004">
    <property type="protein sequence ID" value="KAL0071000.1"/>
    <property type="molecule type" value="Genomic_DNA"/>
</dbReference>
<gene>
    <name evidence="2" type="ORF">AAF712_001558</name>
</gene>
<organism evidence="2 3">
    <name type="scientific">Marasmius tenuissimus</name>
    <dbReference type="NCBI Taxonomy" id="585030"/>
    <lineage>
        <taxon>Eukaryota</taxon>
        <taxon>Fungi</taxon>
        <taxon>Dikarya</taxon>
        <taxon>Basidiomycota</taxon>
        <taxon>Agaricomycotina</taxon>
        <taxon>Agaricomycetes</taxon>
        <taxon>Agaricomycetidae</taxon>
        <taxon>Agaricales</taxon>
        <taxon>Marasmiineae</taxon>
        <taxon>Marasmiaceae</taxon>
        <taxon>Marasmius</taxon>
    </lineage>
</organism>
<proteinExistence type="predicted"/>
<accession>A0ABR3ABW1</accession>
<protein>
    <submittedName>
        <fullName evidence="2">Uncharacterized protein</fullName>
    </submittedName>
</protein>
<feature type="region of interest" description="Disordered" evidence="1">
    <location>
        <begin position="41"/>
        <end position="81"/>
    </location>
</feature>
<reference evidence="2 3" key="1">
    <citation type="submission" date="2024-05" db="EMBL/GenBank/DDBJ databases">
        <title>A draft genome resource for the thread blight pathogen Marasmius tenuissimus strain MS-2.</title>
        <authorList>
            <person name="Yulfo-Soto G.E."/>
            <person name="Baruah I.K."/>
            <person name="Amoako-Attah I."/>
            <person name="Bukari Y."/>
            <person name="Meinhardt L.W."/>
            <person name="Bailey B.A."/>
            <person name="Cohen S.P."/>
        </authorList>
    </citation>
    <scope>NUCLEOTIDE SEQUENCE [LARGE SCALE GENOMIC DNA]</scope>
    <source>
        <strain evidence="2 3">MS-2</strain>
    </source>
</reference>
<evidence type="ECO:0000313" key="3">
    <source>
        <dbReference type="Proteomes" id="UP001437256"/>
    </source>
</evidence>
<keyword evidence="3" id="KW-1185">Reference proteome</keyword>
<evidence type="ECO:0000313" key="2">
    <source>
        <dbReference type="EMBL" id="KAL0071000.1"/>
    </source>
</evidence>
<dbReference type="Proteomes" id="UP001437256">
    <property type="component" value="Unassembled WGS sequence"/>
</dbReference>
<feature type="compositionally biased region" description="Low complexity" evidence="1">
    <location>
        <begin position="62"/>
        <end position="78"/>
    </location>
</feature>
<sequence>MAHWYPEGYVHPTSPAYPPGPQHPAYTTKIQVAPGQHAPWYAAPTPNMSLTAASSHPRRSSHSSSSSRTPRGSSSSGSVPAAHVVEPITDCVDGINYFKEYERDEARKGRCYFVAYVDPLTGALKEDKFFPDRQEIQDIGTSPDGHKRESVKVLAHMEPIPPPKGPSNAAGAGTWVLAQVLRNTDNGLRVLLRAGPSKGREVLGRKFMPYDAKVIGSARQNGLNVLLD</sequence>
<name>A0ABR3ABW1_9AGAR</name>